<dbReference type="Proteomes" id="UP001148662">
    <property type="component" value="Unassembled WGS sequence"/>
</dbReference>
<name>A0ACC1T3T4_9APHY</name>
<proteinExistence type="predicted"/>
<sequence>MSIHEHDGLMLDVADHVKTKAAFKTCRLTPTAFVINEHSDVYDEKPLIYAKIVPSANTILILDTGCGGATKDTKIEIKSLREYIETVPLRANGDKPLNQGGTMRYIVVLSHCHYDHILGVEQFAKDSPILASGHSPSFLSEENLPFNSLCKSLGIDVPHYKPVLVQHLHTLQSSYLEGSQTADAKSTSLGIIVLHTPGHTPDELALWDETEEVLYVGDTLYEYAHIIFPTEGSITEWLRTVDDLIQLVTPFPNARISCGHVTAGRPALDVLTGARRFMADVLARREPVRNRFEKRGEMCVEYVQEGMRFSLVCPERLVEEARERTTSA</sequence>
<gene>
    <name evidence="1" type="ORF">NM688_g4344</name>
</gene>
<evidence type="ECO:0000313" key="1">
    <source>
        <dbReference type="EMBL" id="KAJ3552088.1"/>
    </source>
</evidence>
<accession>A0ACC1T3T4</accession>
<reference evidence="1" key="1">
    <citation type="submission" date="2022-07" db="EMBL/GenBank/DDBJ databases">
        <title>Genome Sequence of Phlebia brevispora.</title>
        <authorList>
            <person name="Buettner E."/>
        </authorList>
    </citation>
    <scope>NUCLEOTIDE SEQUENCE</scope>
    <source>
        <strain evidence="1">MPL23</strain>
    </source>
</reference>
<comment type="caution">
    <text evidence="1">The sequence shown here is derived from an EMBL/GenBank/DDBJ whole genome shotgun (WGS) entry which is preliminary data.</text>
</comment>
<evidence type="ECO:0000313" key="2">
    <source>
        <dbReference type="Proteomes" id="UP001148662"/>
    </source>
</evidence>
<keyword evidence="2" id="KW-1185">Reference proteome</keyword>
<dbReference type="EMBL" id="JANHOG010000708">
    <property type="protein sequence ID" value="KAJ3552088.1"/>
    <property type="molecule type" value="Genomic_DNA"/>
</dbReference>
<organism evidence="1 2">
    <name type="scientific">Phlebia brevispora</name>
    <dbReference type="NCBI Taxonomy" id="194682"/>
    <lineage>
        <taxon>Eukaryota</taxon>
        <taxon>Fungi</taxon>
        <taxon>Dikarya</taxon>
        <taxon>Basidiomycota</taxon>
        <taxon>Agaricomycotina</taxon>
        <taxon>Agaricomycetes</taxon>
        <taxon>Polyporales</taxon>
        <taxon>Meruliaceae</taxon>
        <taxon>Phlebia</taxon>
    </lineage>
</organism>
<protein>
    <submittedName>
        <fullName evidence="1">Uncharacterized protein</fullName>
    </submittedName>
</protein>